<sequence>MPLAYDPEFLTTSTPLLIPSSSLPRPSLHDISTRRSNVDALRPIPRPRNPPDISHTTHLIPTTPPVLLHRFAPTSLPSPAPPASLPAILHIHGGGFITISVADAAPSLTTYVRETGHQIFSVEYRLSPETPFPGAIDDAWAALNWLHDHASEFGIDTCRIALFGESAGGAIAAGLAIRARDRGLLPPIKKLILIYPMLDYRTVTNQVGKLATWNEVDNVTAWAAYLGRQRYEELLGGEGEVDGEASPALVRSVRGLPSTYLDVGQLDIFCREDVRWAERCVEEGVEVELHVLPGLPHGFEALGAGTKVVERCLERRMGVMREL</sequence>
<dbReference type="PANTHER" id="PTHR48081:SF8">
    <property type="entry name" value="ALPHA_BETA HYDROLASE FOLD-3 DOMAIN-CONTAINING PROTEIN-RELATED"/>
    <property type="match status" value="1"/>
</dbReference>
<dbReference type="AlphaFoldDB" id="A0A8K0LC73"/>
<dbReference type="InterPro" id="IPR050300">
    <property type="entry name" value="GDXG_lipolytic_enzyme"/>
</dbReference>
<name>A0A8K0LC73_9PEZI</name>
<evidence type="ECO:0000259" key="2">
    <source>
        <dbReference type="Pfam" id="PF07859"/>
    </source>
</evidence>
<dbReference type="GO" id="GO:0016787">
    <property type="term" value="F:hydrolase activity"/>
    <property type="evidence" value="ECO:0007669"/>
    <property type="project" value="UniProtKB-KW"/>
</dbReference>
<dbReference type="EMBL" id="JAESVG020000001">
    <property type="protein sequence ID" value="KAG8631953.1"/>
    <property type="molecule type" value="Genomic_DNA"/>
</dbReference>
<proteinExistence type="predicted"/>
<reference evidence="3" key="1">
    <citation type="submission" date="2021-07" db="EMBL/GenBank/DDBJ databases">
        <title>Elsinoe batatas strain:CRI-CJ2 Genome sequencing and assembly.</title>
        <authorList>
            <person name="Huang L."/>
        </authorList>
    </citation>
    <scope>NUCLEOTIDE SEQUENCE</scope>
    <source>
        <strain evidence="3">CRI-CJ2</strain>
    </source>
</reference>
<keyword evidence="1" id="KW-0378">Hydrolase</keyword>
<dbReference type="Pfam" id="PF07859">
    <property type="entry name" value="Abhydrolase_3"/>
    <property type="match status" value="1"/>
</dbReference>
<organism evidence="3 4">
    <name type="scientific">Elsinoe batatas</name>
    <dbReference type="NCBI Taxonomy" id="2601811"/>
    <lineage>
        <taxon>Eukaryota</taxon>
        <taxon>Fungi</taxon>
        <taxon>Dikarya</taxon>
        <taxon>Ascomycota</taxon>
        <taxon>Pezizomycotina</taxon>
        <taxon>Dothideomycetes</taxon>
        <taxon>Dothideomycetidae</taxon>
        <taxon>Myriangiales</taxon>
        <taxon>Elsinoaceae</taxon>
        <taxon>Elsinoe</taxon>
    </lineage>
</organism>
<keyword evidence="4" id="KW-1185">Reference proteome</keyword>
<protein>
    <recommendedName>
        <fullName evidence="2">Alpha/beta hydrolase fold-3 domain-containing protein</fullName>
    </recommendedName>
</protein>
<gene>
    <name evidence="3" type="ORF">KVT40_001093</name>
</gene>
<dbReference type="Gene3D" id="3.40.50.1820">
    <property type="entry name" value="alpha/beta hydrolase"/>
    <property type="match status" value="1"/>
</dbReference>
<dbReference type="InterPro" id="IPR013094">
    <property type="entry name" value="AB_hydrolase_3"/>
</dbReference>
<dbReference type="PANTHER" id="PTHR48081">
    <property type="entry name" value="AB HYDROLASE SUPERFAMILY PROTEIN C4A8.06C"/>
    <property type="match status" value="1"/>
</dbReference>
<evidence type="ECO:0000313" key="3">
    <source>
        <dbReference type="EMBL" id="KAG8631953.1"/>
    </source>
</evidence>
<dbReference type="OrthoDB" id="433474at2759"/>
<dbReference type="SUPFAM" id="SSF53474">
    <property type="entry name" value="alpha/beta-Hydrolases"/>
    <property type="match status" value="1"/>
</dbReference>
<dbReference type="Proteomes" id="UP000809789">
    <property type="component" value="Unassembled WGS sequence"/>
</dbReference>
<comment type="caution">
    <text evidence="3">The sequence shown here is derived from an EMBL/GenBank/DDBJ whole genome shotgun (WGS) entry which is preliminary data.</text>
</comment>
<dbReference type="InterPro" id="IPR029058">
    <property type="entry name" value="AB_hydrolase_fold"/>
</dbReference>
<evidence type="ECO:0000313" key="4">
    <source>
        <dbReference type="Proteomes" id="UP000809789"/>
    </source>
</evidence>
<evidence type="ECO:0000256" key="1">
    <source>
        <dbReference type="ARBA" id="ARBA00022801"/>
    </source>
</evidence>
<feature type="domain" description="Alpha/beta hydrolase fold-3" evidence="2">
    <location>
        <begin position="88"/>
        <end position="300"/>
    </location>
</feature>
<accession>A0A8K0LC73</accession>